<dbReference type="GO" id="GO:0062129">
    <property type="term" value="C:chitin-based extracellular matrix"/>
    <property type="evidence" value="ECO:0007669"/>
    <property type="project" value="TreeGrafter"/>
</dbReference>
<keyword evidence="1 2" id="KW-0193">Cuticle</keyword>
<dbReference type="InterPro" id="IPR000618">
    <property type="entry name" value="Insect_cuticle"/>
</dbReference>
<dbReference type="PANTHER" id="PTHR10380">
    <property type="entry name" value="CUTICLE PROTEIN"/>
    <property type="match status" value="1"/>
</dbReference>
<dbReference type="PROSITE" id="PS00233">
    <property type="entry name" value="CHIT_BIND_RR_1"/>
    <property type="match status" value="1"/>
</dbReference>
<evidence type="ECO:0000313" key="5">
    <source>
        <dbReference type="Proteomes" id="UP000009192"/>
    </source>
</evidence>
<dbReference type="PRINTS" id="PR00947">
    <property type="entry name" value="CUTICLE"/>
</dbReference>
<dbReference type="InterPro" id="IPR031311">
    <property type="entry name" value="CHIT_BIND_RR_consensus"/>
</dbReference>
<dbReference type="OrthoDB" id="6515429at2759"/>
<dbReference type="HOGENOM" id="CLU_1604481_0_0_1"/>
<dbReference type="PROSITE" id="PS51257">
    <property type="entry name" value="PROKAR_LIPOPROTEIN"/>
    <property type="match status" value="1"/>
</dbReference>
<dbReference type="AlphaFoldDB" id="B4KRV8"/>
<dbReference type="PANTHER" id="PTHR10380:SF218">
    <property type="entry name" value="ADULT CUTICLE PROTEIN 65AA-RELATED"/>
    <property type="match status" value="1"/>
</dbReference>
<dbReference type="KEGG" id="dmo:Dmoj_GI20484"/>
<feature type="signal peptide" evidence="3">
    <location>
        <begin position="1"/>
        <end position="21"/>
    </location>
</feature>
<accession>B4KRV8</accession>
<dbReference type="OMA" id="IACEGQP"/>
<dbReference type="GO" id="GO:0008010">
    <property type="term" value="F:structural constituent of chitin-based larval cuticle"/>
    <property type="evidence" value="ECO:0007669"/>
    <property type="project" value="TreeGrafter"/>
</dbReference>
<dbReference type="eggNOG" id="ENOG502T8GY">
    <property type="taxonomic scope" value="Eukaryota"/>
</dbReference>
<sequence>MSLKLTYCLFVLALVLVACNAQRQYNPFRDNPRYRELYYRNRDLYNQRLYYDQFFKKYNPYIASAQARIVEESNEPNTGAGSYAYSYETENGIHGEERATPVYIGNDQQEEQVEGAYSYISPEGLRVGVKYLADANGFRPVITYDGTNAALYANQQTPANVVYTRQ</sequence>
<dbReference type="InParanoid" id="B4KRV8"/>
<dbReference type="Pfam" id="PF00379">
    <property type="entry name" value="Chitin_bind_4"/>
    <property type="match status" value="1"/>
</dbReference>
<proteinExistence type="predicted"/>
<keyword evidence="5" id="KW-1185">Reference proteome</keyword>
<organism evidence="4 5">
    <name type="scientific">Drosophila mojavensis</name>
    <name type="common">Fruit fly</name>
    <dbReference type="NCBI Taxonomy" id="7230"/>
    <lineage>
        <taxon>Eukaryota</taxon>
        <taxon>Metazoa</taxon>
        <taxon>Ecdysozoa</taxon>
        <taxon>Arthropoda</taxon>
        <taxon>Hexapoda</taxon>
        <taxon>Insecta</taxon>
        <taxon>Pterygota</taxon>
        <taxon>Neoptera</taxon>
        <taxon>Endopterygota</taxon>
        <taxon>Diptera</taxon>
        <taxon>Brachycera</taxon>
        <taxon>Muscomorpha</taxon>
        <taxon>Ephydroidea</taxon>
        <taxon>Drosophilidae</taxon>
        <taxon>Drosophila</taxon>
    </lineage>
</organism>
<protein>
    <submittedName>
        <fullName evidence="4">Uncharacterized protein</fullName>
    </submittedName>
</protein>
<reference evidence="4 5" key="1">
    <citation type="journal article" date="2007" name="Nature">
        <title>Evolution of genes and genomes on the Drosophila phylogeny.</title>
        <authorList>
            <consortium name="Drosophila 12 Genomes Consortium"/>
            <person name="Clark A.G."/>
            <person name="Eisen M.B."/>
            <person name="Smith D.R."/>
            <person name="Bergman C.M."/>
            <person name="Oliver B."/>
            <person name="Markow T.A."/>
            <person name="Kaufman T.C."/>
            <person name="Kellis M."/>
            <person name="Gelbart W."/>
            <person name="Iyer V.N."/>
            <person name="Pollard D.A."/>
            <person name="Sackton T.B."/>
            <person name="Larracuente A.M."/>
            <person name="Singh N.D."/>
            <person name="Abad J.P."/>
            <person name="Abt D.N."/>
            <person name="Adryan B."/>
            <person name="Aguade M."/>
            <person name="Akashi H."/>
            <person name="Anderson W.W."/>
            <person name="Aquadro C.F."/>
            <person name="Ardell D.H."/>
            <person name="Arguello R."/>
            <person name="Artieri C.G."/>
            <person name="Barbash D.A."/>
            <person name="Barker D."/>
            <person name="Barsanti P."/>
            <person name="Batterham P."/>
            <person name="Batzoglou S."/>
            <person name="Begun D."/>
            <person name="Bhutkar A."/>
            <person name="Blanco E."/>
            <person name="Bosak S.A."/>
            <person name="Bradley R.K."/>
            <person name="Brand A.D."/>
            <person name="Brent M.R."/>
            <person name="Brooks A.N."/>
            <person name="Brown R.H."/>
            <person name="Butlin R.K."/>
            <person name="Caggese C."/>
            <person name="Calvi B.R."/>
            <person name="Bernardo de Carvalho A."/>
            <person name="Caspi A."/>
            <person name="Castrezana S."/>
            <person name="Celniker S.E."/>
            <person name="Chang J.L."/>
            <person name="Chapple C."/>
            <person name="Chatterji S."/>
            <person name="Chinwalla A."/>
            <person name="Civetta A."/>
            <person name="Clifton S.W."/>
            <person name="Comeron J.M."/>
            <person name="Costello J.C."/>
            <person name="Coyne J.A."/>
            <person name="Daub J."/>
            <person name="David R.G."/>
            <person name="Delcher A.L."/>
            <person name="Delehaunty K."/>
            <person name="Do C.B."/>
            <person name="Ebling H."/>
            <person name="Edwards K."/>
            <person name="Eickbush T."/>
            <person name="Evans J.D."/>
            <person name="Filipski A."/>
            <person name="Findeiss S."/>
            <person name="Freyhult E."/>
            <person name="Fulton L."/>
            <person name="Fulton R."/>
            <person name="Garcia A.C."/>
            <person name="Gardiner A."/>
            <person name="Garfield D.A."/>
            <person name="Garvin B.E."/>
            <person name="Gibson G."/>
            <person name="Gilbert D."/>
            <person name="Gnerre S."/>
            <person name="Godfrey J."/>
            <person name="Good R."/>
            <person name="Gotea V."/>
            <person name="Gravely B."/>
            <person name="Greenberg A.J."/>
            <person name="Griffiths-Jones S."/>
            <person name="Gross S."/>
            <person name="Guigo R."/>
            <person name="Gustafson E.A."/>
            <person name="Haerty W."/>
            <person name="Hahn M.W."/>
            <person name="Halligan D.L."/>
            <person name="Halpern A.L."/>
            <person name="Halter G.M."/>
            <person name="Han M.V."/>
            <person name="Heger A."/>
            <person name="Hillier L."/>
            <person name="Hinrichs A.S."/>
            <person name="Holmes I."/>
            <person name="Hoskins R.A."/>
            <person name="Hubisz M.J."/>
            <person name="Hultmark D."/>
            <person name="Huntley M.A."/>
            <person name="Jaffe D.B."/>
            <person name="Jagadeeshan S."/>
            <person name="Jeck W.R."/>
            <person name="Johnson J."/>
            <person name="Jones C.D."/>
            <person name="Jordan W.C."/>
            <person name="Karpen G.H."/>
            <person name="Kataoka E."/>
            <person name="Keightley P.D."/>
            <person name="Kheradpour P."/>
            <person name="Kirkness E.F."/>
            <person name="Koerich L.B."/>
            <person name="Kristiansen K."/>
            <person name="Kudrna D."/>
            <person name="Kulathinal R.J."/>
            <person name="Kumar S."/>
            <person name="Kwok R."/>
            <person name="Lander E."/>
            <person name="Langley C.H."/>
            <person name="Lapoint R."/>
            <person name="Lazzaro B.P."/>
            <person name="Lee S.J."/>
            <person name="Levesque L."/>
            <person name="Li R."/>
            <person name="Lin C.F."/>
            <person name="Lin M.F."/>
            <person name="Lindblad-Toh K."/>
            <person name="Llopart A."/>
            <person name="Long M."/>
            <person name="Low L."/>
            <person name="Lozovsky E."/>
            <person name="Lu J."/>
            <person name="Luo M."/>
            <person name="Machado C.A."/>
            <person name="Makalowski W."/>
            <person name="Marzo M."/>
            <person name="Matsuda M."/>
            <person name="Matzkin L."/>
            <person name="McAllister B."/>
            <person name="McBride C.S."/>
            <person name="McKernan B."/>
            <person name="McKernan K."/>
            <person name="Mendez-Lago M."/>
            <person name="Minx P."/>
            <person name="Mollenhauer M.U."/>
            <person name="Montooth K."/>
            <person name="Mount S.M."/>
            <person name="Mu X."/>
            <person name="Myers E."/>
            <person name="Negre B."/>
            <person name="Newfeld S."/>
            <person name="Nielsen R."/>
            <person name="Noor M.A."/>
            <person name="O'Grady P."/>
            <person name="Pachter L."/>
            <person name="Papaceit M."/>
            <person name="Parisi M.J."/>
            <person name="Parisi M."/>
            <person name="Parts L."/>
            <person name="Pedersen J.S."/>
            <person name="Pesole G."/>
            <person name="Phillippy A.M."/>
            <person name="Ponting C.P."/>
            <person name="Pop M."/>
            <person name="Porcelli D."/>
            <person name="Powell J.R."/>
            <person name="Prohaska S."/>
            <person name="Pruitt K."/>
            <person name="Puig M."/>
            <person name="Quesneville H."/>
            <person name="Ram K.R."/>
            <person name="Rand D."/>
            <person name="Rasmussen M.D."/>
            <person name="Reed L.K."/>
            <person name="Reenan R."/>
            <person name="Reily A."/>
            <person name="Remington K.A."/>
            <person name="Rieger T.T."/>
            <person name="Ritchie M.G."/>
            <person name="Robin C."/>
            <person name="Rogers Y.H."/>
            <person name="Rohde C."/>
            <person name="Rozas J."/>
            <person name="Rubenfield M.J."/>
            <person name="Ruiz A."/>
            <person name="Russo S."/>
            <person name="Salzberg S.L."/>
            <person name="Sanchez-Gracia A."/>
            <person name="Saranga D.J."/>
            <person name="Sato H."/>
            <person name="Schaeffer S.W."/>
            <person name="Schatz M.C."/>
            <person name="Schlenke T."/>
            <person name="Schwartz R."/>
            <person name="Segarra C."/>
            <person name="Singh R.S."/>
            <person name="Sirot L."/>
            <person name="Sirota M."/>
            <person name="Sisneros N.B."/>
            <person name="Smith C.D."/>
            <person name="Smith T.F."/>
            <person name="Spieth J."/>
            <person name="Stage D.E."/>
            <person name="Stark A."/>
            <person name="Stephan W."/>
            <person name="Strausberg R.L."/>
            <person name="Strempel S."/>
            <person name="Sturgill D."/>
            <person name="Sutton G."/>
            <person name="Sutton G.G."/>
            <person name="Tao W."/>
            <person name="Teichmann S."/>
            <person name="Tobari Y.N."/>
            <person name="Tomimura Y."/>
            <person name="Tsolas J.M."/>
            <person name="Valente V.L."/>
            <person name="Venter E."/>
            <person name="Venter J.C."/>
            <person name="Vicario S."/>
            <person name="Vieira F.G."/>
            <person name="Vilella A.J."/>
            <person name="Villasante A."/>
            <person name="Walenz B."/>
            <person name="Wang J."/>
            <person name="Wasserman M."/>
            <person name="Watts T."/>
            <person name="Wilson D."/>
            <person name="Wilson R.K."/>
            <person name="Wing R.A."/>
            <person name="Wolfner M.F."/>
            <person name="Wong A."/>
            <person name="Wong G.K."/>
            <person name="Wu C.I."/>
            <person name="Wu G."/>
            <person name="Yamamoto D."/>
            <person name="Yang H.P."/>
            <person name="Yang S.P."/>
            <person name="Yorke J.A."/>
            <person name="Yoshida K."/>
            <person name="Zdobnov E."/>
            <person name="Zhang P."/>
            <person name="Zhang Y."/>
            <person name="Zimin A.V."/>
            <person name="Baldwin J."/>
            <person name="Abdouelleil A."/>
            <person name="Abdulkadir J."/>
            <person name="Abebe A."/>
            <person name="Abera B."/>
            <person name="Abreu J."/>
            <person name="Acer S.C."/>
            <person name="Aftuck L."/>
            <person name="Alexander A."/>
            <person name="An P."/>
            <person name="Anderson E."/>
            <person name="Anderson S."/>
            <person name="Arachi H."/>
            <person name="Azer M."/>
            <person name="Bachantsang P."/>
            <person name="Barry A."/>
            <person name="Bayul T."/>
            <person name="Berlin A."/>
            <person name="Bessette D."/>
            <person name="Bloom T."/>
            <person name="Blye J."/>
            <person name="Boguslavskiy L."/>
            <person name="Bonnet C."/>
            <person name="Boukhgalter B."/>
            <person name="Bourzgui I."/>
            <person name="Brown A."/>
            <person name="Cahill P."/>
            <person name="Channer S."/>
            <person name="Cheshatsang Y."/>
            <person name="Chuda L."/>
            <person name="Citroen M."/>
            <person name="Collymore A."/>
            <person name="Cooke P."/>
            <person name="Costello M."/>
            <person name="D'Aco K."/>
            <person name="Daza R."/>
            <person name="De Haan G."/>
            <person name="DeGray S."/>
            <person name="DeMaso C."/>
            <person name="Dhargay N."/>
            <person name="Dooley K."/>
            <person name="Dooley E."/>
            <person name="Doricent M."/>
            <person name="Dorje P."/>
            <person name="Dorjee K."/>
            <person name="Dupes A."/>
            <person name="Elong R."/>
            <person name="Falk J."/>
            <person name="Farina A."/>
            <person name="Faro S."/>
            <person name="Ferguson D."/>
            <person name="Fisher S."/>
            <person name="Foley C.D."/>
            <person name="Franke A."/>
            <person name="Friedrich D."/>
            <person name="Gadbois L."/>
            <person name="Gearin G."/>
            <person name="Gearin C.R."/>
            <person name="Giannoukos G."/>
            <person name="Goode T."/>
            <person name="Graham J."/>
            <person name="Grandbois E."/>
            <person name="Grewal S."/>
            <person name="Gyaltsen K."/>
            <person name="Hafez N."/>
            <person name="Hagos B."/>
            <person name="Hall J."/>
            <person name="Henson C."/>
            <person name="Hollinger A."/>
            <person name="Honan T."/>
            <person name="Huard M.D."/>
            <person name="Hughes L."/>
            <person name="Hurhula B."/>
            <person name="Husby M.E."/>
            <person name="Kamat A."/>
            <person name="Kanga B."/>
            <person name="Kashin S."/>
            <person name="Khazanovich D."/>
            <person name="Kisner P."/>
            <person name="Lance K."/>
            <person name="Lara M."/>
            <person name="Lee W."/>
            <person name="Lennon N."/>
            <person name="Letendre F."/>
            <person name="LeVine R."/>
            <person name="Lipovsky A."/>
            <person name="Liu X."/>
            <person name="Liu J."/>
            <person name="Liu S."/>
            <person name="Lokyitsang T."/>
            <person name="Lokyitsang Y."/>
            <person name="Lubonja R."/>
            <person name="Lui A."/>
            <person name="MacDonald P."/>
            <person name="Magnisalis V."/>
            <person name="Maru K."/>
            <person name="Matthews C."/>
            <person name="McCusker W."/>
            <person name="McDonough S."/>
            <person name="Mehta T."/>
            <person name="Meldrim J."/>
            <person name="Meneus L."/>
            <person name="Mihai O."/>
            <person name="Mihalev A."/>
            <person name="Mihova T."/>
            <person name="Mittelman R."/>
            <person name="Mlenga V."/>
            <person name="Montmayeur A."/>
            <person name="Mulrain L."/>
            <person name="Navidi A."/>
            <person name="Naylor J."/>
            <person name="Negash T."/>
            <person name="Nguyen T."/>
            <person name="Nguyen N."/>
            <person name="Nicol R."/>
            <person name="Norbu C."/>
            <person name="Norbu N."/>
            <person name="Novod N."/>
            <person name="O'Neill B."/>
            <person name="Osman S."/>
            <person name="Markiewicz E."/>
            <person name="Oyono O.L."/>
            <person name="Patti C."/>
            <person name="Phunkhang P."/>
            <person name="Pierre F."/>
            <person name="Priest M."/>
            <person name="Raghuraman S."/>
            <person name="Rege F."/>
            <person name="Reyes R."/>
            <person name="Rise C."/>
            <person name="Rogov P."/>
            <person name="Ross K."/>
            <person name="Ryan E."/>
            <person name="Settipalli S."/>
            <person name="Shea T."/>
            <person name="Sherpa N."/>
            <person name="Shi L."/>
            <person name="Shih D."/>
            <person name="Sparrow T."/>
            <person name="Spaulding J."/>
            <person name="Stalker J."/>
            <person name="Stange-Thomann N."/>
            <person name="Stavropoulos S."/>
            <person name="Stone C."/>
            <person name="Strader C."/>
            <person name="Tesfaye S."/>
            <person name="Thomson T."/>
            <person name="Thoulutsang Y."/>
            <person name="Thoulutsang D."/>
            <person name="Topham K."/>
            <person name="Topping I."/>
            <person name="Tsamla T."/>
            <person name="Vassiliev H."/>
            <person name="Vo A."/>
            <person name="Wangchuk T."/>
            <person name="Wangdi T."/>
            <person name="Weiand M."/>
            <person name="Wilkinson J."/>
            <person name="Wilson A."/>
            <person name="Yadav S."/>
            <person name="Young G."/>
            <person name="Yu Q."/>
            <person name="Zembek L."/>
            <person name="Zhong D."/>
            <person name="Zimmer A."/>
            <person name="Zwirko Z."/>
            <person name="Jaffe D.B."/>
            <person name="Alvarez P."/>
            <person name="Brockman W."/>
            <person name="Butler J."/>
            <person name="Chin C."/>
            <person name="Gnerre S."/>
            <person name="Grabherr M."/>
            <person name="Kleber M."/>
            <person name="Mauceli E."/>
            <person name="MacCallum I."/>
        </authorList>
    </citation>
    <scope>NUCLEOTIDE SEQUENCE [LARGE SCALE GENOMIC DNA]</scope>
    <source>
        <strain evidence="5">Tucson 15081-1352.22</strain>
    </source>
</reference>
<name>B4KRV8_DROMO</name>
<evidence type="ECO:0000256" key="1">
    <source>
        <dbReference type="ARBA" id="ARBA00022460"/>
    </source>
</evidence>
<dbReference type="PROSITE" id="PS51155">
    <property type="entry name" value="CHIT_BIND_RR_2"/>
    <property type="match status" value="1"/>
</dbReference>
<evidence type="ECO:0000256" key="3">
    <source>
        <dbReference type="SAM" id="SignalP"/>
    </source>
</evidence>
<keyword evidence="3" id="KW-0732">Signal</keyword>
<dbReference type="EMBL" id="CH933808">
    <property type="protein sequence ID" value="EDW09399.1"/>
    <property type="molecule type" value="Genomic_DNA"/>
</dbReference>
<dbReference type="PhylomeDB" id="B4KRV8"/>
<dbReference type="Proteomes" id="UP000009192">
    <property type="component" value="Unassembled WGS sequence"/>
</dbReference>
<dbReference type="FunCoup" id="B4KRV8">
    <property type="interactions" value="33"/>
</dbReference>
<feature type="chain" id="PRO_5002811850" evidence="3">
    <location>
        <begin position="22"/>
        <end position="166"/>
    </location>
</feature>
<evidence type="ECO:0000313" key="4">
    <source>
        <dbReference type="EMBL" id="EDW09399.1"/>
    </source>
</evidence>
<evidence type="ECO:0000256" key="2">
    <source>
        <dbReference type="PROSITE-ProRule" id="PRU00497"/>
    </source>
</evidence>
<dbReference type="InterPro" id="IPR050468">
    <property type="entry name" value="Cuticle_Struct_Prot"/>
</dbReference>
<gene>
    <name evidence="4" type="primary">Dmoj\GI20484</name>
    <name evidence="4" type="ORF">Dmoj_GI20484</name>
</gene>